<comment type="pathway">
    <text evidence="1">Lipid metabolism; fatty acid beta-oxidation.</text>
</comment>
<evidence type="ECO:0000259" key="12">
    <source>
        <dbReference type="Pfam" id="PF02737"/>
    </source>
</evidence>
<keyword evidence="6" id="KW-0520">NAD</keyword>
<keyword evidence="8" id="KW-0456">Lyase</keyword>
<evidence type="ECO:0000256" key="5">
    <source>
        <dbReference type="ARBA" id="ARBA00023002"/>
    </source>
</evidence>
<dbReference type="Pfam" id="PF00378">
    <property type="entry name" value="ECH_1"/>
    <property type="match status" value="1"/>
</dbReference>
<evidence type="ECO:0000256" key="3">
    <source>
        <dbReference type="ARBA" id="ARBA00022832"/>
    </source>
</evidence>
<dbReference type="SUPFAM" id="SSF48179">
    <property type="entry name" value="6-phosphogluconate dehydrogenase C-terminal domain-like"/>
    <property type="match status" value="2"/>
</dbReference>
<dbReference type="InterPro" id="IPR008927">
    <property type="entry name" value="6-PGluconate_DH-like_C_sf"/>
</dbReference>
<dbReference type="FunFam" id="1.10.1040.50:FF:000005">
    <property type="entry name" value="Probable 3-hydroxyacyl-CoA dehydrogenase"/>
    <property type="match status" value="1"/>
</dbReference>
<dbReference type="PANTHER" id="PTHR43612:SF3">
    <property type="entry name" value="TRIFUNCTIONAL ENZYME SUBUNIT ALPHA, MITOCHONDRIAL"/>
    <property type="match status" value="1"/>
</dbReference>
<dbReference type="Pfam" id="PF00725">
    <property type="entry name" value="3HCDH"/>
    <property type="match status" value="1"/>
</dbReference>
<keyword evidence="5" id="KW-0560">Oxidoreductase</keyword>
<dbReference type="InterPro" id="IPR029045">
    <property type="entry name" value="ClpP/crotonase-like_dom_sf"/>
</dbReference>
<dbReference type="SUPFAM" id="SSF51735">
    <property type="entry name" value="NAD(P)-binding Rossmann-fold domains"/>
    <property type="match status" value="1"/>
</dbReference>
<evidence type="ECO:0000259" key="11">
    <source>
        <dbReference type="Pfam" id="PF00725"/>
    </source>
</evidence>
<dbReference type="AlphaFoldDB" id="A0A2K9LQ00"/>
<dbReference type="GO" id="GO:0070403">
    <property type="term" value="F:NAD+ binding"/>
    <property type="evidence" value="ECO:0007669"/>
    <property type="project" value="InterPro"/>
</dbReference>
<evidence type="ECO:0000256" key="8">
    <source>
        <dbReference type="ARBA" id="ARBA00023239"/>
    </source>
</evidence>
<evidence type="ECO:0000256" key="6">
    <source>
        <dbReference type="ARBA" id="ARBA00023027"/>
    </source>
</evidence>
<keyword evidence="7" id="KW-0443">Lipid metabolism</keyword>
<dbReference type="Gene3D" id="3.90.226.10">
    <property type="entry name" value="2-enoyl-CoA Hydratase, Chain A, domain 1"/>
    <property type="match status" value="1"/>
</dbReference>
<protein>
    <submittedName>
        <fullName evidence="13">3-hydroxyacyl-CoA dehydrogenase</fullName>
    </submittedName>
</protein>
<dbReference type="SUPFAM" id="SSF52096">
    <property type="entry name" value="ClpP/crotonase"/>
    <property type="match status" value="1"/>
</dbReference>
<dbReference type="InterPro" id="IPR006176">
    <property type="entry name" value="3-OHacyl-CoA_DH_NAD-bd"/>
</dbReference>
<organism evidence="13 14">
    <name type="scientific">Ketobacter alkanivorans</name>
    <dbReference type="NCBI Taxonomy" id="1917421"/>
    <lineage>
        <taxon>Bacteria</taxon>
        <taxon>Pseudomonadati</taxon>
        <taxon>Pseudomonadota</taxon>
        <taxon>Gammaproteobacteria</taxon>
        <taxon>Pseudomonadales</taxon>
        <taxon>Ketobacteraceae</taxon>
        <taxon>Ketobacter</taxon>
    </lineage>
</organism>
<accession>A0A2K9LQ00</accession>
<gene>
    <name evidence="13" type="ORF">Kalk_19160</name>
</gene>
<proteinExistence type="inferred from homology"/>
<evidence type="ECO:0000313" key="14">
    <source>
        <dbReference type="Proteomes" id="UP000235116"/>
    </source>
</evidence>
<dbReference type="CDD" id="cd06558">
    <property type="entry name" value="crotonase-like"/>
    <property type="match status" value="1"/>
</dbReference>
<dbReference type="Pfam" id="PF02737">
    <property type="entry name" value="3HCDH_N"/>
    <property type="match status" value="1"/>
</dbReference>
<dbReference type="GO" id="GO:0016509">
    <property type="term" value="F:long-chain (3S)-3-hydroxyacyl-CoA dehydrogenase (NAD+) activity"/>
    <property type="evidence" value="ECO:0007669"/>
    <property type="project" value="TreeGrafter"/>
</dbReference>
<dbReference type="KEGG" id="kak:Kalk_19160"/>
<dbReference type="OrthoDB" id="5389341at2"/>
<dbReference type="FunFam" id="3.40.50.720:FF:000009">
    <property type="entry name" value="Fatty oxidation complex, alpha subunit"/>
    <property type="match status" value="1"/>
</dbReference>
<keyword evidence="3" id="KW-0276">Fatty acid metabolism</keyword>
<keyword evidence="4" id="KW-0442">Lipid degradation</keyword>
<reference evidence="14" key="1">
    <citation type="submission" date="2017-08" db="EMBL/GenBank/DDBJ databases">
        <title>Direct submision.</title>
        <authorList>
            <person name="Kim S.-J."/>
            <person name="Rhee S.-K."/>
        </authorList>
    </citation>
    <scope>NUCLEOTIDE SEQUENCE [LARGE SCALE GENOMIC DNA]</scope>
    <source>
        <strain evidence="14">GI5</strain>
    </source>
</reference>
<comment type="catalytic activity">
    <reaction evidence="10">
        <text>a (3S)-3-hydroxyacyl-CoA + NAD(+) = a 3-oxoacyl-CoA + NADH + H(+)</text>
        <dbReference type="Rhea" id="RHEA:22432"/>
        <dbReference type="ChEBI" id="CHEBI:15378"/>
        <dbReference type="ChEBI" id="CHEBI:57318"/>
        <dbReference type="ChEBI" id="CHEBI:57540"/>
        <dbReference type="ChEBI" id="CHEBI:57945"/>
        <dbReference type="ChEBI" id="CHEBI:90726"/>
        <dbReference type="EC" id="1.1.1.35"/>
    </reaction>
</comment>
<evidence type="ECO:0000256" key="10">
    <source>
        <dbReference type="ARBA" id="ARBA00049556"/>
    </source>
</evidence>
<evidence type="ECO:0000313" key="13">
    <source>
        <dbReference type="EMBL" id="AUM14416.1"/>
    </source>
</evidence>
<evidence type="ECO:0000256" key="7">
    <source>
        <dbReference type="ARBA" id="ARBA00023098"/>
    </source>
</evidence>
<evidence type="ECO:0000256" key="1">
    <source>
        <dbReference type="ARBA" id="ARBA00005005"/>
    </source>
</evidence>
<dbReference type="Gene3D" id="1.10.1040.50">
    <property type="match status" value="1"/>
</dbReference>
<feature type="domain" description="3-hydroxyacyl-CoA dehydrogenase NAD binding" evidence="12">
    <location>
        <begin position="317"/>
        <end position="495"/>
    </location>
</feature>
<dbReference type="UniPathway" id="UPA00659"/>
<feature type="domain" description="3-hydroxyacyl-CoA dehydrogenase C-terminal" evidence="11">
    <location>
        <begin position="498"/>
        <end position="598"/>
    </location>
</feature>
<sequence>MSEAIRYEKDSDNIVVLTMDMPGQSANTMNATYKTSMDDCIDRLEKEENLAGVVLTSAKKTFFAGGDLNDLIKATPEVAQEFMDGVTAVKDQLRRLEKLKAPVVAAINGAALGGGYEICLACNHRIAINDRKTKIGLPEVTLGLLPGGGGVVRLTRLLGLEAAAPFLLEGKQVNPEAALKAGLIHELADNAEDMLAKAKAFCKANPSVQQPWDTKGYKVPGGTPSHPGLAMKLPMIPAMLKNKTKGCYPAPEAILSAAVESLQVDVDTGFKIEGRYFTSLAIGPVSTNMIKAFFFQLQQISKGSSRPKGFEHHTTKKVGILGAGMMGAGIAYSSAMSGIEVVLKDVSEENAQKGKDYSKKLLDKAISRGKMTKEKAEGILSLIKPTGNAEDLQGCDLVIEAVFEKVELKAAVTQEAEAQMLATGVMASNTSSLPITGLAQASSRPANFIGLHFFSPVDKMPLVEIICGKETSDETLAKALDYVLQIRKTPIVVNDARGFFTTRVIGTYVNEGLGMLAEGLNAASIEMAAAKAGFPVGTLAISDELNLQTMRNIRLATEAALKAEGKSLPKGATDGVIDRMIDEFDRGGKLAGKGFYDYPQGGKKTLWPGLKEAFGAGSKEIPFEDMQERFLFVQSLETVRCMEEGVIEKVADANIGSIMGIGFPAWTGGVVQYINQYGLRKFVARAQELADKYGERFNPPALLVEKAEKDETFE</sequence>
<dbReference type="InterPro" id="IPR036291">
    <property type="entry name" value="NAD(P)-bd_dom_sf"/>
</dbReference>
<keyword evidence="9" id="KW-0511">Multifunctional enzyme</keyword>
<name>A0A2K9LQ00_9GAMM</name>
<dbReference type="GO" id="GO:0004300">
    <property type="term" value="F:enoyl-CoA hydratase activity"/>
    <property type="evidence" value="ECO:0007669"/>
    <property type="project" value="TreeGrafter"/>
</dbReference>
<dbReference type="InterPro" id="IPR050136">
    <property type="entry name" value="FA_oxidation_alpha_subunit"/>
</dbReference>
<dbReference type="InterPro" id="IPR006108">
    <property type="entry name" value="3HC_DH_C"/>
</dbReference>
<keyword evidence="14" id="KW-1185">Reference proteome</keyword>
<dbReference type="GO" id="GO:0006635">
    <property type="term" value="P:fatty acid beta-oxidation"/>
    <property type="evidence" value="ECO:0007669"/>
    <property type="project" value="UniProtKB-UniPathway"/>
</dbReference>
<dbReference type="PANTHER" id="PTHR43612">
    <property type="entry name" value="TRIFUNCTIONAL ENZYME SUBUNIT ALPHA"/>
    <property type="match status" value="1"/>
</dbReference>
<evidence type="ECO:0000256" key="9">
    <source>
        <dbReference type="ARBA" id="ARBA00023268"/>
    </source>
</evidence>
<comment type="similarity">
    <text evidence="2">In the central section; belongs to the 3-hydroxyacyl-CoA dehydrogenase family.</text>
</comment>
<dbReference type="Proteomes" id="UP000235116">
    <property type="component" value="Chromosome"/>
</dbReference>
<evidence type="ECO:0000256" key="2">
    <source>
        <dbReference type="ARBA" id="ARBA00007005"/>
    </source>
</evidence>
<dbReference type="RefSeq" id="WP_101895790.1">
    <property type="nucleotide sequence ID" value="NZ_CP022684.1"/>
</dbReference>
<evidence type="ECO:0000256" key="4">
    <source>
        <dbReference type="ARBA" id="ARBA00022963"/>
    </source>
</evidence>
<dbReference type="EMBL" id="CP022684">
    <property type="protein sequence ID" value="AUM14416.1"/>
    <property type="molecule type" value="Genomic_DNA"/>
</dbReference>
<dbReference type="FunFam" id="3.90.226.10:FF:000047">
    <property type="entry name" value="Probable 3-hydroxyacyl-CoA dehydrogenase"/>
    <property type="match status" value="1"/>
</dbReference>
<dbReference type="Gene3D" id="3.40.50.720">
    <property type="entry name" value="NAD(P)-binding Rossmann-like Domain"/>
    <property type="match status" value="1"/>
</dbReference>
<dbReference type="InterPro" id="IPR001753">
    <property type="entry name" value="Enoyl-CoA_hydra/iso"/>
</dbReference>